<reference evidence="2" key="1">
    <citation type="submission" date="2016-10" db="EMBL/GenBank/DDBJ databases">
        <authorList>
            <person name="Varghese N."/>
            <person name="Submissions S."/>
        </authorList>
    </citation>
    <scope>NUCLEOTIDE SEQUENCE [LARGE SCALE GENOMIC DNA]</scope>
    <source>
        <strain evidence="2">IBRC-M10078</strain>
    </source>
</reference>
<name>A0A1H0WYD7_9BACI</name>
<keyword evidence="2" id="KW-1185">Reference proteome</keyword>
<evidence type="ECO:0000313" key="1">
    <source>
        <dbReference type="EMBL" id="SDP95748.1"/>
    </source>
</evidence>
<dbReference type="Proteomes" id="UP000199159">
    <property type="component" value="Unassembled WGS sequence"/>
</dbReference>
<gene>
    <name evidence="1" type="ORF">SAMN05216565_11939</name>
</gene>
<organism evidence="1 2">
    <name type="scientific">Litchfieldia salsa</name>
    <dbReference type="NCBI Taxonomy" id="930152"/>
    <lineage>
        <taxon>Bacteria</taxon>
        <taxon>Bacillati</taxon>
        <taxon>Bacillota</taxon>
        <taxon>Bacilli</taxon>
        <taxon>Bacillales</taxon>
        <taxon>Bacillaceae</taxon>
        <taxon>Litchfieldia</taxon>
    </lineage>
</organism>
<sequence>MRYAFLYANQLADQLMLTVTDFVLNKTITFTIDELQKNNLSESLKTFILTNPDMMKFF</sequence>
<proteinExistence type="predicted"/>
<evidence type="ECO:0000313" key="2">
    <source>
        <dbReference type="Proteomes" id="UP000199159"/>
    </source>
</evidence>
<protein>
    <submittedName>
        <fullName evidence="1">Uncharacterized protein</fullName>
    </submittedName>
</protein>
<accession>A0A1H0WYD7</accession>
<dbReference type="AlphaFoldDB" id="A0A1H0WYD7"/>
<dbReference type="RefSeq" id="WP_175490418.1">
    <property type="nucleotide sequence ID" value="NZ_FNJU01000019.1"/>
</dbReference>
<dbReference type="EMBL" id="FNJU01000019">
    <property type="protein sequence ID" value="SDP95748.1"/>
    <property type="molecule type" value="Genomic_DNA"/>
</dbReference>